<protein>
    <submittedName>
        <fullName evidence="3">NAD-dependent epimerase/dehydratase family protein</fullName>
    </submittedName>
</protein>
<proteinExistence type="inferred from homology"/>
<dbReference type="Gene3D" id="3.40.50.720">
    <property type="entry name" value="NAD(P)-binding Rossmann-like Domain"/>
    <property type="match status" value="1"/>
</dbReference>
<feature type="domain" description="NAD-dependent epimerase/dehydratase" evidence="2">
    <location>
        <begin position="1"/>
        <end position="217"/>
    </location>
</feature>
<reference evidence="3 4" key="1">
    <citation type="submission" date="2023-02" db="EMBL/GenBank/DDBJ databases">
        <title>Genome sequencing required for Actinomycetospora new species description.</title>
        <authorList>
            <person name="Saimee Y."/>
            <person name="Duangmal K."/>
        </authorList>
    </citation>
    <scope>NUCLEOTIDE SEQUENCE [LARGE SCALE GENOMIC DNA]</scope>
    <source>
        <strain evidence="3 4">DW7H6</strain>
    </source>
</reference>
<dbReference type="Proteomes" id="UP001300763">
    <property type="component" value="Unassembled WGS sequence"/>
</dbReference>
<evidence type="ECO:0000256" key="1">
    <source>
        <dbReference type="ARBA" id="ARBA00007637"/>
    </source>
</evidence>
<evidence type="ECO:0000259" key="2">
    <source>
        <dbReference type="Pfam" id="PF01370"/>
    </source>
</evidence>
<organism evidence="3 4">
    <name type="scientific">Actinomycetospora lemnae</name>
    <dbReference type="NCBI Taxonomy" id="3019891"/>
    <lineage>
        <taxon>Bacteria</taxon>
        <taxon>Bacillati</taxon>
        <taxon>Actinomycetota</taxon>
        <taxon>Actinomycetes</taxon>
        <taxon>Pseudonocardiales</taxon>
        <taxon>Pseudonocardiaceae</taxon>
        <taxon>Actinomycetospora</taxon>
    </lineage>
</organism>
<comment type="similarity">
    <text evidence="1">Belongs to the NAD(P)-dependent epimerase/dehydratase family.</text>
</comment>
<name>A0ABT5STH6_9PSEU</name>
<dbReference type="InterPro" id="IPR001509">
    <property type="entry name" value="Epimerase_deHydtase"/>
</dbReference>
<evidence type="ECO:0000313" key="4">
    <source>
        <dbReference type="Proteomes" id="UP001300763"/>
    </source>
</evidence>
<dbReference type="SUPFAM" id="SSF51735">
    <property type="entry name" value="NAD(P)-binding Rossmann-fold domains"/>
    <property type="match status" value="1"/>
</dbReference>
<dbReference type="Pfam" id="PF01370">
    <property type="entry name" value="Epimerase"/>
    <property type="match status" value="1"/>
</dbReference>
<dbReference type="InterPro" id="IPR036291">
    <property type="entry name" value="NAD(P)-bd_dom_sf"/>
</dbReference>
<keyword evidence="4" id="KW-1185">Reference proteome</keyword>
<dbReference type="EMBL" id="JAQZAO010000005">
    <property type="protein sequence ID" value="MDD7966157.1"/>
    <property type="molecule type" value="Genomic_DNA"/>
</dbReference>
<accession>A0ABT5STH6</accession>
<gene>
    <name evidence="3" type="ORF">PGB27_12485</name>
</gene>
<dbReference type="PANTHER" id="PTHR43000">
    <property type="entry name" value="DTDP-D-GLUCOSE 4,6-DEHYDRATASE-RELATED"/>
    <property type="match status" value="1"/>
</dbReference>
<comment type="caution">
    <text evidence="3">The sequence shown here is derived from an EMBL/GenBank/DDBJ whole genome shotgun (WGS) entry which is preliminary data.</text>
</comment>
<dbReference type="RefSeq" id="WP_274200687.1">
    <property type="nucleotide sequence ID" value="NZ_JAQZAO010000005.1"/>
</dbReference>
<sequence length="312" mass="33392">MTGGRGFIGRHLLGHLLHLGADVHATARPGRAPFQCRGVPGLRRATWHEADLTDPDQTERAIRTSDPDVVFHLASSVAGQRSADIAGTMLENNTRTAINVMTAAHHLGDRRVVLAGSIEEPREADEAPCSPYAAAKSAATAYARLFHQQWDLPVTVLRPAMVYGPSQPDDTKLLPYVIGSMLDGRRPRLTSGVRAIDWVHVDDVCRAFLLAASHPSAPGLVADVGSGTATTIAETVQMVAALIGYEGMIGLGDLPDRRHDVARIADPTAAWEVLGWRLTTSLTQGLTDTVHWHLTRREAAAGDLAPEPLGGS</sequence>
<evidence type="ECO:0000313" key="3">
    <source>
        <dbReference type="EMBL" id="MDD7966157.1"/>
    </source>
</evidence>